<dbReference type="AlphaFoldDB" id="A0A178MTE3"/>
<feature type="transmembrane region" description="Helical" evidence="1">
    <location>
        <begin position="27"/>
        <end position="44"/>
    </location>
</feature>
<dbReference type="RefSeq" id="WP_068499342.1">
    <property type="nucleotide sequence ID" value="NZ_LWQU01000130.1"/>
</dbReference>
<dbReference type="InterPro" id="IPR052163">
    <property type="entry name" value="DGC-Regulatory_Protein"/>
</dbReference>
<dbReference type="InterPro" id="IPR035965">
    <property type="entry name" value="PAS-like_dom_sf"/>
</dbReference>
<keyword evidence="1" id="KW-0812">Transmembrane</keyword>
<dbReference type="FunFam" id="3.30.70.270:FF:000001">
    <property type="entry name" value="Diguanylate cyclase domain protein"/>
    <property type="match status" value="1"/>
</dbReference>
<dbReference type="SMART" id="SM00267">
    <property type="entry name" value="GGDEF"/>
    <property type="match status" value="1"/>
</dbReference>
<dbReference type="OrthoDB" id="9812260at2"/>
<feature type="transmembrane region" description="Helical" evidence="1">
    <location>
        <begin position="154"/>
        <end position="177"/>
    </location>
</feature>
<dbReference type="InterPro" id="IPR000160">
    <property type="entry name" value="GGDEF_dom"/>
</dbReference>
<keyword evidence="1" id="KW-0472">Membrane</keyword>
<evidence type="ECO:0000256" key="1">
    <source>
        <dbReference type="SAM" id="Phobius"/>
    </source>
</evidence>
<comment type="caution">
    <text evidence="3">The sequence shown here is derived from an EMBL/GenBank/DDBJ whole genome shotgun (WGS) entry which is preliminary data.</text>
</comment>
<accession>A0A178MTE3</accession>
<keyword evidence="4" id="KW-1185">Reference proteome</keyword>
<organism evidence="3 4">
    <name type="scientific">Magnetospirillum moscoviense</name>
    <dbReference type="NCBI Taxonomy" id="1437059"/>
    <lineage>
        <taxon>Bacteria</taxon>
        <taxon>Pseudomonadati</taxon>
        <taxon>Pseudomonadota</taxon>
        <taxon>Alphaproteobacteria</taxon>
        <taxon>Rhodospirillales</taxon>
        <taxon>Rhodospirillaceae</taxon>
        <taxon>Magnetospirillum</taxon>
    </lineage>
</organism>
<protein>
    <recommendedName>
        <fullName evidence="2">GGDEF domain-containing protein</fullName>
    </recommendedName>
</protein>
<dbReference type="InterPro" id="IPR029787">
    <property type="entry name" value="Nucleotide_cyclase"/>
</dbReference>
<dbReference type="Pfam" id="PF00990">
    <property type="entry name" value="GGDEF"/>
    <property type="match status" value="1"/>
</dbReference>
<feature type="transmembrane region" description="Helical" evidence="1">
    <location>
        <begin position="128"/>
        <end position="148"/>
    </location>
</feature>
<dbReference type="Gene3D" id="3.30.70.270">
    <property type="match status" value="1"/>
</dbReference>
<dbReference type="Proteomes" id="UP000078543">
    <property type="component" value="Unassembled WGS sequence"/>
</dbReference>
<dbReference type="GO" id="GO:0003824">
    <property type="term" value="F:catalytic activity"/>
    <property type="evidence" value="ECO:0007669"/>
    <property type="project" value="UniProtKB-ARBA"/>
</dbReference>
<dbReference type="SUPFAM" id="SSF55785">
    <property type="entry name" value="PYP-like sensor domain (PAS domain)"/>
    <property type="match status" value="1"/>
</dbReference>
<feature type="transmembrane region" description="Helical" evidence="1">
    <location>
        <begin position="76"/>
        <end position="94"/>
    </location>
</feature>
<dbReference type="PANTHER" id="PTHR46663:SF4">
    <property type="entry name" value="DIGUANYLATE CYCLASE DGCT-RELATED"/>
    <property type="match status" value="1"/>
</dbReference>
<dbReference type="PANTHER" id="PTHR46663">
    <property type="entry name" value="DIGUANYLATE CYCLASE DGCT-RELATED"/>
    <property type="match status" value="1"/>
</dbReference>
<dbReference type="CDD" id="cd01949">
    <property type="entry name" value="GGDEF"/>
    <property type="match status" value="1"/>
</dbReference>
<feature type="transmembrane region" description="Helical" evidence="1">
    <location>
        <begin position="50"/>
        <end position="69"/>
    </location>
</feature>
<evidence type="ECO:0000313" key="3">
    <source>
        <dbReference type="EMBL" id="OAN51492.1"/>
    </source>
</evidence>
<name>A0A178MTE3_9PROT</name>
<gene>
    <name evidence="3" type="ORF">A6A05_01125</name>
</gene>
<dbReference type="PROSITE" id="PS50887">
    <property type="entry name" value="GGDEF"/>
    <property type="match status" value="1"/>
</dbReference>
<proteinExistence type="predicted"/>
<dbReference type="STRING" id="1437059.A6A05_01125"/>
<sequence length="539" mass="59355">MRRLIHPFRLEATYDDRLLPYRQQADRIMLGMCVFLLAVCAAIAPYNQTWGSWLLIGVPTLLVGGLLTWRAAGSLLTRLFMACAFMAFTGLIIHQTGGDIEAHFSAFGLIGVLLYYRDWRTVAAATVFIYFHHLLVGLAQSLGAPVFVFDTQAFWSTFALHVAYFLPFVAMMGYLSIALRREGYENRLVIEMAQKIAAGDLAHQVAVEDGSVVTHGLLRAVRIMHDRILDILASIPTPTMVVRLDSERVVNINAAWLRTFGTADARPEGTIGAAVRDLGIWERAGDWERVRDAASNAPVSLVFLARALADQECHRQVEVSTILYEASEIRLLIVVAEDVTLRRKAEQRMRDLAYRDMLTGLANRAALHDSLAVALDGLHRHDRPFTLILLDLDGFKPVNDTYGHDAGDEVLVIIADRLQRLFRSNDVVARLGGDEFVAILTEDGDLAHAQVVAERVIEAIERPIALRTANTVTISASVGIAIADTAAAPGDADALLKQADLAVYEAKRRGKGCAVIHDPKIADGWRAHQGALEVRPSVN</sequence>
<reference evidence="3 4" key="1">
    <citation type="submission" date="2016-04" db="EMBL/GenBank/DDBJ databases">
        <title>Draft genome sequence of freshwater magnetotactic bacteria Magnetospirillum marisnigri SP-1 and Magnetospirillum moscoviense BB-1.</title>
        <authorList>
            <person name="Koziaeva V."/>
            <person name="Dziuba M.V."/>
            <person name="Ivanov T.M."/>
            <person name="Kuznetsov B."/>
            <person name="Grouzdev D.S."/>
        </authorList>
    </citation>
    <scope>NUCLEOTIDE SEQUENCE [LARGE SCALE GENOMIC DNA]</scope>
    <source>
        <strain evidence="3 4">BB-1</strain>
    </source>
</reference>
<dbReference type="NCBIfam" id="TIGR00254">
    <property type="entry name" value="GGDEF"/>
    <property type="match status" value="1"/>
</dbReference>
<dbReference type="SUPFAM" id="SSF55073">
    <property type="entry name" value="Nucleotide cyclase"/>
    <property type="match status" value="1"/>
</dbReference>
<dbReference type="EMBL" id="LWQU01000130">
    <property type="protein sequence ID" value="OAN51492.1"/>
    <property type="molecule type" value="Genomic_DNA"/>
</dbReference>
<dbReference type="Gene3D" id="3.30.450.20">
    <property type="entry name" value="PAS domain"/>
    <property type="match status" value="1"/>
</dbReference>
<feature type="domain" description="GGDEF" evidence="2">
    <location>
        <begin position="383"/>
        <end position="519"/>
    </location>
</feature>
<dbReference type="InterPro" id="IPR043128">
    <property type="entry name" value="Rev_trsase/Diguanyl_cyclase"/>
</dbReference>
<evidence type="ECO:0000259" key="2">
    <source>
        <dbReference type="PROSITE" id="PS50887"/>
    </source>
</evidence>
<keyword evidence="1" id="KW-1133">Transmembrane helix</keyword>
<evidence type="ECO:0000313" key="4">
    <source>
        <dbReference type="Proteomes" id="UP000078543"/>
    </source>
</evidence>